<dbReference type="EMBL" id="CP068148">
    <property type="protein sequence ID" value="QQU57711.1"/>
    <property type="molecule type" value="Genomic_DNA"/>
</dbReference>
<accession>A0A515D582</accession>
<evidence type="ECO:0000313" key="1">
    <source>
        <dbReference type="EMBL" id="QDL35573.1"/>
    </source>
</evidence>
<evidence type="ECO:0008006" key="5">
    <source>
        <dbReference type="Google" id="ProtNLM"/>
    </source>
</evidence>
<dbReference type="AlphaFoldDB" id="A0A515D582"/>
<evidence type="ECO:0000313" key="2">
    <source>
        <dbReference type="EMBL" id="QQU57711.1"/>
    </source>
</evidence>
<protein>
    <recommendedName>
        <fullName evidence="5">PRD domain-containing protein</fullName>
    </recommendedName>
</protein>
<evidence type="ECO:0000313" key="4">
    <source>
        <dbReference type="Proteomes" id="UP000595237"/>
    </source>
</evidence>
<proteinExistence type="predicted"/>
<reference evidence="1 3" key="1">
    <citation type="submission" date="2018-11" db="EMBL/GenBank/DDBJ databases">
        <title>The first complete genome of Serratia liquefaciens isolated from metalophyte plant revel distinctness adaptive mechanisms in an extreme habitat.</title>
        <authorList>
            <person name="Caneschi W.L."/>
            <person name="Sanchez A.B."/>
            <person name="Felestrino E.B."/>
            <person name="Assis R.A.B."/>
            <person name="Lemes C.G.C."/>
            <person name="Cordeiro I.F."/>
            <person name="Fonseca N.P."/>
            <person name="Villa M."/>
            <person name="Vieira I.T."/>
            <person name="Moraes L.A."/>
            <person name="Kamino L.H.Y."/>
            <person name="do Carmo F."/>
            <person name="Garcia C.M."/>
            <person name="Almeida N.F."/>
            <person name="Silva R.S."/>
            <person name="Ferro J.A."/>
            <person name="Ferro M.I.T."/>
            <person name="Varani A.M."/>
            <person name="Ferreira R.M."/>
            <person name="dos Santos V.L."/>
            <person name="Silva U.C."/>
            <person name="Setubal J.C."/>
            <person name="Moreira L.M."/>
        </authorList>
    </citation>
    <scope>NUCLEOTIDE SEQUENCE [LARGE SCALE GENOMIC DNA]</scope>
    <source>
        <strain evidence="1 3">FG3</strain>
    </source>
</reference>
<gene>
    <name evidence="1" type="ORF">EGO53_25815</name>
    <name evidence="2" type="ORF">I6I38_01295</name>
</gene>
<dbReference type="InterPro" id="IPR036634">
    <property type="entry name" value="PRD_sf"/>
</dbReference>
<dbReference type="Proteomes" id="UP000595237">
    <property type="component" value="Chromosome"/>
</dbReference>
<organism evidence="1 3">
    <name type="scientific">Serratia liquefaciens</name>
    <dbReference type="NCBI Taxonomy" id="614"/>
    <lineage>
        <taxon>Bacteria</taxon>
        <taxon>Pseudomonadati</taxon>
        <taxon>Pseudomonadota</taxon>
        <taxon>Gammaproteobacteria</taxon>
        <taxon>Enterobacterales</taxon>
        <taxon>Yersiniaceae</taxon>
        <taxon>Serratia</taxon>
    </lineage>
</organism>
<keyword evidence="4" id="KW-1185">Reference proteome</keyword>
<dbReference type="Proteomes" id="UP000317572">
    <property type="component" value="Chromosome"/>
</dbReference>
<reference evidence="2 4" key="2">
    <citation type="submission" date="2021-01" db="EMBL/GenBank/DDBJ databases">
        <title>FDA dAtabase for Regulatory Grade micrObial Sequences (FDA-ARGOS): Supporting development and validation of Infectious Disease Dx tests.</title>
        <authorList>
            <person name="Blissenbach B."/>
            <person name="Krut O."/>
            <person name="Tallon L."/>
            <person name="Sadzewicz L."/>
            <person name="Zhao X."/>
            <person name="Boylan J."/>
            <person name="Ott S."/>
            <person name="Bowen H."/>
            <person name="Vavikolanu K."/>
            <person name="Mehta A."/>
            <person name="Aluvathingal J."/>
            <person name="Nadendla S."/>
            <person name="Yan Y."/>
            <person name="Sichtig H."/>
        </authorList>
    </citation>
    <scope>NUCLEOTIDE SEQUENCE [LARGE SCALE GENOMIC DNA]</scope>
    <source>
        <strain evidence="2 4">FDAARGOS_1081</strain>
    </source>
</reference>
<dbReference type="EMBL" id="CP033893">
    <property type="protein sequence ID" value="QDL35573.1"/>
    <property type="molecule type" value="Genomic_DNA"/>
</dbReference>
<evidence type="ECO:0000313" key="3">
    <source>
        <dbReference type="Proteomes" id="UP000317572"/>
    </source>
</evidence>
<sequence length="115" mass="13056">MHQGLNTLRQAKVIDEDIYQGMLAVVEQLQQHCQCPLPAEQGWLAIAHMANALMRCRQQQTVSPLDNEILAEIAEAGKLEVLRELNNALMKNFTLELHPDEEGYLLVNWYSLSKA</sequence>
<dbReference type="SUPFAM" id="SSF63520">
    <property type="entry name" value="PTS-regulatory domain, PRD"/>
    <property type="match status" value="1"/>
</dbReference>
<dbReference type="Gene3D" id="1.10.1790.10">
    <property type="entry name" value="PRD domain"/>
    <property type="match status" value="1"/>
</dbReference>
<dbReference type="GO" id="GO:0006355">
    <property type="term" value="P:regulation of DNA-templated transcription"/>
    <property type="evidence" value="ECO:0007669"/>
    <property type="project" value="InterPro"/>
</dbReference>
<name>A0A515D582_SERLI</name>